<dbReference type="EMBL" id="CH476596">
    <property type="protein sequence ID" value="EAU36925.1"/>
    <property type="molecule type" value="Genomic_DNA"/>
</dbReference>
<accession>Q0CWH1</accession>
<sequence>MAPSLQGHIGFINTLELVEPNSLETVQLVWQEIVTEWFPGREGYRWSFKGPLPVNNNIPDVTVIQIRAITPDPLTSREWNERQILLIKCKRPSKDTPTIWDDTVNAQFHDDLVQTLNASEKLFGAVAIGKKVRFYPFDGKAPIHQQLVQLHQGTIDMATASGVTQVENMMNYIKANAWQWART</sequence>
<dbReference type="OrthoDB" id="4499616at2759"/>
<dbReference type="RefSeq" id="XP_001211141.1">
    <property type="nucleotide sequence ID" value="XM_001211141.1"/>
</dbReference>
<name>Q0CWH1_ASPTN</name>
<dbReference type="OMA" id="SWFPSRE"/>
<gene>
    <name evidence="1" type="ORF">ATEG_01963</name>
</gene>
<dbReference type="STRING" id="341663.Q0CWH1"/>
<dbReference type="GeneID" id="4316425"/>
<evidence type="ECO:0000313" key="1">
    <source>
        <dbReference type="EMBL" id="EAU36925.1"/>
    </source>
</evidence>
<organism evidence="1 2">
    <name type="scientific">Aspergillus terreus (strain NIH 2624 / FGSC A1156)</name>
    <dbReference type="NCBI Taxonomy" id="341663"/>
    <lineage>
        <taxon>Eukaryota</taxon>
        <taxon>Fungi</taxon>
        <taxon>Dikarya</taxon>
        <taxon>Ascomycota</taxon>
        <taxon>Pezizomycotina</taxon>
        <taxon>Eurotiomycetes</taxon>
        <taxon>Eurotiomycetidae</taxon>
        <taxon>Eurotiales</taxon>
        <taxon>Aspergillaceae</taxon>
        <taxon>Aspergillus</taxon>
        <taxon>Aspergillus subgen. Circumdati</taxon>
    </lineage>
</organism>
<proteinExistence type="predicted"/>
<dbReference type="Proteomes" id="UP000007963">
    <property type="component" value="Unassembled WGS sequence"/>
</dbReference>
<evidence type="ECO:0000313" key="2">
    <source>
        <dbReference type="Proteomes" id="UP000007963"/>
    </source>
</evidence>
<dbReference type="HOGENOM" id="CLU_100270_0_0_1"/>
<protein>
    <submittedName>
        <fullName evidence="1">Uncharacterized protein</fullName>
    </submittedName>
</protein>
<dbReference type="AlphaFoldDB" id="Q0CWH1"/>
<dbReference type="eggNOG" id="ENOG502SZGX">
    <property type="taxonomic scope" value="Eukaryota"/>
</dbReference>
<dbReference type="VEuPathDB" id="FungiDB:ATEG_01963"/>
<reference evidence="2" key="1">
    <citation type="submission" date="2005-09" db="EMBL/GenBank/DDBJ databases">
        <title>Annotation of the Aspergillus terreus NIH2624 genome.</title>
        <authorList>
            <person name="Birren B.W."/>
            <person name="Lander E.S."/>
            <person name="Galagan J.E."/>
            <person name="Nusbaum C."/>
            <person name="Devon K."/>
            <person name="Henn M."/>
            <person name="Ma L.-J."/>
            <person name="Jaffe D.B."/>
            <person name="Butler J."/>
            <person name="Alvarez P."/>
            <person name="Gnerre S."/>
            <person name="Grabherr M."/>
            <person name="Kleber M."/>
            <person name="Mauceli E.W."/>
            <person name="Brockman W."/>
            <person name="Rounsley S."/>
            <person name="Young S.K."/>
            <person name="LaButti K."/>
            <person name="Pushparaj V."/>
            <person name="DeCaprio D."/>
            <person name="Crawford M."/>
            <person name="Koehrsen M."/>
            <person name="Engels R."/>
            <person name="Montgomery P."/>
            <person name="Pearson M."/>
            <person name="Howarth C."/>
            <person name="Larson L."/>
            <person name="Luoma S."/>
            <person name="White J."/>
            <person name="Alvarado L."/>
            <person name="Kodira C.D."/>
            <person name="Zeng Q."/>
            <person name="Oleary S."/>
            <person name="Yandava C."/>
            <person name="Denning D.W."/>
            <person name="Nierman W.C."/>
            <person name="Milne T."/>
            <person name="Madden K."/>
        </authorList>
    </citation>
    <scope>NUCLEOTIDE SEQUENCE [LARGE SCALE GENOMIC DNA]</scope>
    <source>
        <strain evidence="2">NIH 2624 / FGSC A1156</strain>
    </source>
</reference>